<dbReference type="RefSeq" id="WP_017822588.1">
    <property type="nucleotide sequence ID" value="NZ_AORC01000004.1"/>
</dbReference>
<dbReference type="InterPro" id="IPR027417">
    <property type="entry name" value="P-loop_NTPase"/>
</dbReference>
<gene>
    <name evidence="3" type="ORF">D641_0104380</name>
</gene>
<dbReference type="Pfam" id="PF13614">
    <property type="entry name" value="AAA_31"/>
    <property type="match status" value="1"/>
</dbReference>
<dbReference type="PANTHER" id="PTHR13696:SF52">
    <property type="entry name" value="PARA FAMILY PROTEIN CT_582"/>
    <property type="match status" value="1"/>
</dbReference>
<dbReference type="InterPro" id="IPR025669">
    <property type="entry name" value="AAA_dom"/>
</dbReference>
<evidence type="ECO:0000256" key="1">
    <source>
        <dbReference type="SAM" id="MobiDB-lite"/>
    </source>
</evidence>
<evidence type="ECO:0000313" key="4">
    <source>
        <dbReference type="Proteomes" id="UP000019754"/>
    </source>
</evidence>
<sequence>MFIVSVCSLKGGVGKTSVTLGLASAALHQGVNTLVIDLDPQGDTTLGLLGETATGPDVAEVLTSPRTETVDRAIRPTPWSKEESSHLDVIPGSARSSMMDSPAPSPRELRRLRDALDKRTHQYDLVLIDCPPSLNGLTQTALAASDRSLVVAEPGFFAVTAADRALKLSAEMREEGLAPRLIPLGLVVNRYRPRSVEHQYRLAELRDLFGDIVLEPVIEERVGLQQAQGGAVPLHRYEGASGKRLTEDFDALLRTVLDSRQLS</sequence>
<dbReference type="CDD" id="cd02042">
    <property type="entry name" value="ParAB_family"/>
    <property type="match status" value="1"/>
</dbReference>
<feature type="region of interest" description="Disordered" evidence="1">
    <location>
        <begin position="81"/>
        <end position="106"/>
    </location>
</feature>
<feature type="domain" description="AAA" evidence="2">
    <location>
        <begin position="3"/>
        <end position="170"/>
    </location>
</feature>
<dbReference type="Proteomes" id="UP000019754">
    <property type="component" value="Unassembled WGS sequence"/>
</dbReference>
<evidence type="ECO:0000313" key="3">
    <source>
        <dbReference type="EMBL" id="EYT50508.1"/>
    </source>
</evidence>
<dbReference type="STRING" id="1249481.D641_0104380"/>
<accession>A0A022L0B1</accession>
<protein>
    <submittedName>
        <fullName evidence="3">Chromosome partitioning protein ParA</fullName>
    </submittedName>
</protein>
<dbReference type="AlphaFoldDB" id="A0A022L0B1"/>
<comment type="caution">
    <text evidence="3">The sequence shown here is derived from an EMBL/GenBank/DDBJ whole genome shotgun (WGS) entry which is preliminary data.</text>
</comment>
<proteinExistence type="predicted"/>
<keyword evidence="4" id="KW-1185">Reference proteome</keyword>
<reference evidence="3 4" key="1">
    <citation type="journal article" date="2013" name="Genome Announc.">
        <title>Draft genome sequence of an Actinobacterium, Brachybacterium muris strain UCD-AY4.</title>
        <authorList>
            <person name="Lo J.R."/>
            <person name="Lang J.M."/>
            <person name="Darling A.E."/>
            <person name="Eisen J.A."/>
            <person name="Coil D.A."/>
        </authorList>
    </citation>
    <scope>NUCLEOTIDE SEQUENCE [LARGE SCALE GENOMIC DNA]</scope>
    <source>
        <strain evidence="3 4">UCD-AY4</strain>
    </source>
</reference>
<dbReference type="SUPFAM" id="SSF52540">
    <property type="entry name" value="P-loop containing nucleoside triphosphate hydrolases"/>
    <property type="match status" value="1"/>
</dbReference>
<dbReference type="InterPro" id="IPR050678">
    <property type="entry name" value="DNA_Partitioning_ATPase"/>
</dbReference>
<organism evidence="3 4">
    <name type="scientific">Brachybacterium muris UCD-AY4</name>
    <dbReference type="NCBI Taxonomy" id="1249481"/>
    <lineage>
        <taxon>Bacteria</taxon>
        <taxon>Bacillati</taxon>
        <taxon>Actinomycetota</taxon>
        <taxon>Actinomycetes</taxon>
        <taxon>Micrococcales</taxon>
        <taxon>Dermabacteraceae</taxon>
        <taxon>Brachybacterium</taxon>
    </lineage>
</organism>
<evidence type="ECO:0000259" key="2">
    <source>
        <dbReference type="Pfam" id="PF13614"/>
    </source>
</evidence>
<dbReference type="OrthoDB" id="345269at2"/>
<dbReference type="PANTHER" id="PTHR13696">
    <property type="entry name" value="P-LOOP CONTAINING NUCLEOSIDE TRIPHOSPHATE HYDROLASE"/>
    <property type="match status" value="1"/>
</dbReference>
<dbReference type="Gene3D" id="3.40.50.300">
    <property type="entry name" value="P-loop containing nucleotide triphosphate hydrolases"/>
    <property type="match status" value="1"/>
</dbReference>
<dbReference type="HOGENOM" id="CLU_037612_1_1_11"/>
<name>A0A022L0B1_9MICO</name>
<dbReference type="EMBL" id="AORC01000004">
    <property type="protein sequence ID" value="EYT50508.1"/>
    <property type="molecule type" value="Genomic_DNA"/>
</dbReference>